<organism evidence="3 4">
    <name type="scientific">Shewanella psychrophila</name>
    <dbReference type="NCBI Taxonomy" id="225848"/>
    <lineage>
        <taxon>Bacteria</taxon>
        <taxon>Pseudomonadati</taxon>
        <taxon>Pseudomonadota</taxon>
        <taxon>Gammaproteobacteria</taxon>
        <taxon>Alteromonadales</taxon>
        <taxon>Shewanellaceae</taxon>
        <taxon>Shewanella</taxon>
    </lineage>
</organism>
<feature type="chain" id="PRO_5010553973" evidence="2">
    <location>
        <begin position="24"/>
        <end position="232"/>
    </location>
</feature>
<dbReference type="EMBL" id="CP014782">
    <property type="protein sequence ID" value="AQS38459.1"/>
    <property type="molecule type" value="Genomic_DNA"/>
</dbReference>
<keyword evidence="4" id="KW-1185">Reference proteome</keyword>
<dbReference type="AlphaFoldDB" id="A0A1S6HSG2"/>
<proteinExistence type="predicted"/>
<dbReference type="RefSeq" id="WP_077753504.1">
    <property type="nucleotide sequence ID" value="NZ_CP014782.1"/>
</dbReference>
<dbReference type="Proteomes" id="UP000189545">
    <property type="component" value="Chromosome"/>
</dbReference>
<evidence type="ECO:0000313" key="3">
    <source>
        <dbReference type="EMBL" id="AQS38459.1"/>
    </source>
</evidence>
<keyword evidence="2" id="KW-0732">Signal</keyword>
<sequence>MKTILRLNSLSGILALCSQMVMATDIEQIDAAANRMNLEQLHTLSQQSQDYVQAYANYRLAISANILGQPVVASAALNSAQTDLEALNQVSSNAENLALLASVYGMQIGFNPLKASVYGTKFGLTLSQAQTLEPNNPRVMLIEAISAFNTPPAYGGSIENAISLSSKAIDLFANPCDNICWGLAEAYTWRGLAKQSNGDRQGAIDDWHEAVNIQPDYGWAHFLLEQDKDASQ</sequence>
<dbReference type="InterPro" id="IPR011990">
    <property type="entry name" value="TPR-like_helical_dom_sf"/>
</dbReference>
<keyword evidence="1" id="KW-0802">TPR repeat</keyword>
<gene>
    <name evidence="3" type="ORF">Sps_03323</name>
</gene>
<evidence type="ECO:0000256" key="1">
    <source>
        <dbReference type="PROSITE-ProRule" id="PRU00339"/>
    </source>
</evidence>
<dbReference type="InterPro" id="IPR019734">
    <property type="entry name" value="TPR_rpt"/>
</dbReference>
<dbReference type="KEGG" id="spsw:Sps_03323"/>
<dbReference type="OrthoDB" id="6382271at2"/>
<protein>
    <submittedName>
        <fullName evidence="3">Uncharacterized protein</fullName>
    </submittedName>
</protein>
<evidence type="ECO:0000313" key="4">
    <source>
        <dbReference type="Proteomes" id="UP000189545"/>
    </source>
</evidence>
<name>A0A1S6HSG2_9GAMM</name>
<dbReference type="PROSITE" id="PS50005">
    <property type="entry name" value="TPR"/>
    <property type="match status" value="1"/>
</dbReference>
<dbReference type="Gene3D" id="1.25.40.10">
    <property type="entry name" value="Tetratricopeptide repeat domain"/>
    <property type="match status" value="1"/>
</dbReference>
<dbReference type="STRING" id="225848.Sps_03323"/>
<feature type="signal peptide" evidence="2">
    <location>
        <begin position="1"/>
        <end position="23"/>
    </location>
</feature>
<feature type="repeat" description="TPR" evidence="1">
    <location>
        <begin position="184"/>
        <end position="217"/>
    </location>
</feature>
<accession>A0A1S6HSG2</accession>
<dbReference type="SUPFAM" id="SSF48452">
    <property type="entry name" value="TPR-like"/>
    <property type="match status" value="1"/>
</dbReference>
<evidence type="ECO:0000256" key="2">
    <source>
        <dbReference type="SAM" id="SignalP"/>
    </source>
</evidence>
<reference evidence="3 4" key="1">
    <citation type="submission" date="2016-03" db="EMBL/GenBank/DDBJ databases">
        <title>Complete genome sequence of Shewanella psychrophila WP2, a deep sea bacterium isolated from west Pacific sediment.</title>
        <authorList>
            <person name="Xu G."/>
            <person name="Jian H."/>
        </authorList>
    </citation>
    <scope>NUCLEOTIDE SEQUENCE [LARGE SCALE GENOMIC DNA]</scope>
    <source>
        <strain evidence="3 4">WP2</strain>
    </source>
</reference>